<evidence type="ECO:0000313" key="1">
    <source>
        <dbReference type="EMBL" id="JAA83527.1"/>
    </source>
</evidence>
<reference evidence="1" key="2">
    <citation type="submission" date="2013-05" db="EMBL/GenBank/DDBJ databases">
        <authorList>
            <person name="Carter J.-M."/>
            <person name="Baker S.C."/>
            <person name="Pink R."/>
            <person name="Carter D.R.F."/>
            <person name="Collins A."/>
            <person name="Tomlin J."/>
            <person name="Gibbs M."/>
            <person name="Breuker C.J."/>
        </authorList>
    </citation>
    <scope>NUCLEOTIDE SEQUENCE</scope>
    <source>
        <tissue evidence="1">Ovary</tissue>
    </source>
</reference>
<reference evidence="1" key="1">
    <citation type="journal article" date="2013" name="BMC Genomics">
        <title>Unscrambling butterfly oogenesis.</title>
        <authorList>
            <person name="Carter J.M."/>
            <person name="Baker S.C."/>
            <person name="Pink R."/>
            <person name="Carter D.R."/>
            <person name="Collins A."/>
            <person name="Tomlin J."/>
            <person name="Gibbs M."/>
            <person name="Breuker C.J."/>
        </authorList>
    </citation>
    <scope>NUCLEOTIDE SEQUENCE</scope>
    <source>
        <tissue evidence="1">Ovary</tissue>
    </source>
</reference>
<sequence>MSIFGKKNARFRQVLLIGDVISVAMVQRFASRGPQFDLSYAMVVGQPPLLGVSCNDCSTALGKISSVV</sequence>
<proteinExistence type="predicted"/>
<protein>
    <submittedName>
        <fullName evidence="1">Uncharacterized protein</fullName>
    </submittedName>
</protein>
<accession>S4PV74</accession>
<organism evidence="1">
    <name type="scientific">Pararge aegeria</name>
    <name type="common">speckled wood butterfly</name>
    <dbReference type="NCBI Taxonomy" id="116150"/>
    <lineage>
        <taxon>Eukaryota</taxon>
        <taxon>Metazoa</taxon>
        <taxon>Ecdysozoa</taxon>
        <taxon>Arthropoda</taxon>
        <taxon>Hexapoda</taxon>
        <taxon>Insecta</taxon>
        <taxon>Pterygota</taxon>
        <taxon>Neoptera</taxon>
        <taxon>Endopterygota</taxon>
        <taxon>Lepidoptera</taxon>
        <taxon>Glossata</taxon>
        <taxon>Ditrysia</taxon>
        <taxon>Papilionoidea</taxon>
        <taxon>Nymphalidae</taxon>
        <taxon>Satyrinae</taxon>
        <taxon>Satyrini</taxon>
        <taxon>Parargina</taxon>
        <taxon>Pararge</taxon>
    </lineage>
</organism>
<dbReference type="AlphaFoldDB" id="S4PV74"/>
<dbReference type="EMBL" id="GAIX01009033">
    <property type="protein sequence ID" value="JAA83527.1"/>
    <property type="molecule type" value="Transcribed_RNA"/>
</dbReference>
<name>S4PV74_9NEOP</name>